<dbReference type="PANTHER" id="PTHR46652">
    <property type="entry name" value="LEUCINE-RICH REPEAT AND IQ DOMAIN-CONTAINING PROTEIN 1-RELATED"/>
    <property type="match status" value="1"/>
</dbReference>
<gene>
    <name evidence="3" type="ORF">HINF_LOCUS9960</name>
</gene>
<dbReference type="PROSITE" id="PS51450">
    <property type="entry name" value="LRR"/>
    <property type="match status" value="2"/>
</dbReference>
<dbReference type="PANTHER" id="PTHR46652:SF3">
    <property type="entry name" value="LEUCINE-RICH REPEAT-CONTAINING PROTEIN 9"/>
    <property type="match status" value="1"/>
</dbReference>
<dbReference type="InterPro" id="IPR050836">
    <property type="entry name" value="SDS22/Internalin_LRR"/>
</dbReference>
<evidence type="ECO:0000313" key="3">
    <source>
        <dbReference type="EMBL" id="CAL5987573.1"/>
    </source>
</evidence>
<evidence type="ECO:0000256" key="1">
    <source>
        <dbReference type="ARBA" id="ARBA00022614"/>
    </source>
</evidence>
<dbReference type="Proteomes" id="UP001642409">
    <property type="component" value="Unassembled WGS sequence"/>
</dbReference>
<keyword evidence="1" id="KW-0433">Leucine-rich repeat</keyword>
<evidence type="ECO:0000256" key="2">
    <source>
        <dbReference type="ARBA" id="ARBA00022737"/>
    </source>
</evidence>
<dbReference type="Gene3D" id="3.80.10.10">
    <property type="entry name" value="Ribonuclease Inhibitor"/>
    <property type="match status" value="2"/>
</dbReference>
<sequence>MFFAANKTIKKSNKYAINKIEKQYPQALKYDTFMTKKYEKSIHDEILQIGDGQQGDFQLSRLDFIEKFNIKTLILQNNKNIILKLRSQTIKELHVQINFVDSFDDEVGDPVYFYRNETQLKLCFDDLDLENLEVLTLVDNRLESNQIAQIERYKKLRVLDLSFNDGVDLTHFYNMTSLTKLGMCRCGLKSIDQIKYLVNLEELYLDDNYKINITPLQYLVKLQVLYLNSCEISQVWPLRTLVNLKSLLLKDNWLDDVMALYFLVNLTNLSLQNCNLVSVFPLRSLVNLEWLNLHENHLSYIDCIDFHAMKNLKYLNIVKNSVKNVTNIVSHPNYGKQFEIHGQGYFSAQRQHPHSFKVQVVESSFLNLKSIQNAHSASKQTIHNFKLKINTVTETMCSEQIAFTSKVVHLFQQMNEGE</sequence>
<accession>A0ABP1H702</accession>
<protein>
    <submittedName>
        <fullName evidence="3">Leucine-rich_repeat domain-containing protein</fullName>
    </submittedName>
</protein>
<name>A0ABP1H702_9EUKA</name>
<keyword evidence="4" id="KW-1185">Reference proteome</keyword>
<dbReference type="InterPro" id="IPR032675">
    <property type="entry name" value="LRR_dom_sf"/>
</dbReference>
<organism evidence="3 4">
    <name type="scientific">Hexamita inflata</name>
    <dbReference type="NCBI Taxonomy" id="28002"/>
    <lineage>
        <taxon>Eukaryota</taxon>
        <taxon>Metamonada</taxon>
        <taxon>Diplomonadida</taxon>
        <taxon>Hexamitidae</taxon>
        <taxon>Hexamitinae</taxon>
        <taxon>Hexamita</taxon>
    </lineage>
</organism>
<comment type="caution">
    <text evidence="3">The sequence shown here is derived from an EMBL/GenBank/DDBJ whole genome shotgun (WGS) entry which is preliminary data.</text>
</comment>
<keyword evidence="2" id="KW-0677">Repeat</keyword>
<evidence type="ECO:0000313" key="4">
    <source>
        <dbReference type="Proteomes" id="UP001642409"/>
    </source>
</evidence>
<dbReference type="SUPFAM" id="SSF52058">
    <property type="entry name" value="L domain-like"/>
    <property type="match status" value="1"/>
</dbReference>
<dbReference type="InterPro" id="IPR001611">
    <property type="entry name" value="Leu-rich_rpt"/>
</dbReference>
<dbReference type="EMBL" id="CAXDID020000021">
    <property type="protein sequence ID" value="CAL5987573.1"/>
    <property type="molecule type" value="Genomic_DNA"/>
</dbReference>
<proteinExistence type="predicted"/>
<reference evidence="3 4" key="1">
    <citation type="submission" date="2024-07" db="EMBL/GenBank/DDBJ databases">
        <authorList>
            <person name="Akdeniz Z."/>
        </authorList>
    </citation>
    <scope>NUCLEOTIDE SEQUENCE [LARGE SCALE GENOMIC DNA]</scope>
</reference>